<accession>A0ABP7M7S9</accession>
<dbReference type="Proteomes" id="UP001501727">
    <property type="component" value="Unassembled WGS sequence"/>
</dbReference>
<reference evidence="2" key="1">
    <citation type="journal article" date="2019" name="Int. J. Syst. Evol. Microbiol.">
        <title>The Global Catalogue of Microorganisms (GCM) 10K type strain sequencing project: providing services to taxonomists for standard genome sequencing and annotation.</title>
        <authorList>
            <consortium name="The Broad Institute Genomics Platform"/>
            <consortium name="The Broad Institute Genome Sequencing Center for Infectious Disease"/>
            <person name="Wu L."/>
            <person name="Ma J."/>
        </authorList>
    </citation>
    <scope>NUCLEOTIDE SEQUENCE [LARGE SCALE GENOMIC DNA]</scope>
    <source>
        <strain evidence="2">JCM 16916</strain>
    </source>
</reference>
<gene>
    <name evidence="1" type="ORF">GCM10022229_03560</name>
</gene>
<comment type="caution">
    <text evidence="1">The sequence shown here is derived from an EMBL/GenBank/DDBJ whole genome shotgun (WGS) entry which is preliminary data.</text>
</comment>
<keyword evidence="2" id="KW-1185">Reference proteome</keyword>
<evidence type="ECO:0000313" key="2">
    <source>
        <dbReference type="Proteomes" id="UP001501727"/>
    </source>
</evidence>
<name>A0ABP7M7S9_9GAMM</name>
<organism evidence="1 2">
    <name type="scientific">Luteimonas lutimaris</name>
    <dbReference type="NCBI Taxonomy" id="698645"/>
    <lineage>
        <taxon>Bacteria</taxon>
        <taxon>Pseudomonadati</taxon>
        <taxon>Pseudomonadota</taxon>
        <taxon>Gammaproteobacteria</taxon>
        <taxon>Lysobacterales</taxon>
        <taxon>Lysobacteraceae</taxon>
        <taxon>Luteimonas</taxon>
    </lineage>
</organism>
<protein>
    <submittedName>
        <fullName evidence="1">Uncharacterized protein</fullName>
    </submittedName>
</protein>
<evidence type="ECO:0000313" key="1">
    <source>
        <dbReference type="EMBL" id="GAA3913919.1"/>
    </source>
</evidence>
<dbReference type="EMBL" id="BAAAZU010000001">
    <property type="protein sequence ID" value="GAA3913919.1"/>
    <property type="molecule type" value="Genomic_DNA"/>
</dbReference>
<proteinExistence type="predicted"/>
<sequence>MRNLRNTRDLRAEILSLAAELAADPQAKGRLHVVDPAIAEATIRKEWDSLLPAIAAKVRARMTLAVDETQAASGKARRVAEGSIVHLDKPNYRFEVLRLLLGASLEDDGPQPEAGIAAHIDGTQLGLVDALGASPTPVRSALAALRDAGLIDSLRWLEIEPEALSMEQLSRIGALPQTLRFRFERGARIKSPAELVQRAVPLLGPKGPKGWKPFSLSGTPVAQADVPALDLMGAPRLDLVANIPRSDKTFDPAVMRLLDDGLEPEPNVLAPAPVVLTLVRAGTRFDRDAGIGQARCAHRCDVFLSLLDMGLRDQALQYIKERE</sequence>